<feature type="compositionally biased region" description="Polar residues" evidence="3">
    <location>
        <begin position="459"/>
        <end position="472"/>
    </location>
</feature>
<keyword evidence="7" id="KW-1185">Reference proteome</keyword>
<feature type="region of interest" description="Disordered" evidence="3">
    <location>
        <begin position="513"/>
        <end position="610"/>
    </location>
</feature>
<sequence length="610" mass="69892">MTEQNIKSRKCQFFTKKVSLLGFIITPEGVKPKESKIREIVQLKPPRNIEELRSFLGLTGFYRRFFLNYAKLTSCFTRLLRKDTKWEWEEEQQSCFNLLKEELSKSVFLKFPYHDGRPYYIITDSSKDVSASTLLQKDDDNRWRLISTHSRVHSLAMSRSCNFTRELFVIVDGLKRFSYDIFGKETYILTDCKAITYMQKSRDVDSKLYRISVMLSDKNIKWIYIKRKLNTVDILSRPPDDTLLQTRPFSLADEEVGFLAATVQTEPTSMNSSSPKGNLEFLGLECQQIRKCLISGVLQLSHLKVLMAAHHNVERSLVKLRNFCYFDKMSTHIKNEAQNCHICMRRNITPKIVPELQKNVSAEISFETWCLDTLGPLPLSGGNKYVVVCVDVRTSLVVLEPVPDVTSETIYSQAAFHSSLFKRLMSFLKVKKLFTSPRAPSTTGAAENKGMEKAFPSQAEPNSSTNGFRTNPTMRTFALRSGNIFSRKPEDTRQQRNYLNNTDKNIQMAQDSIDTRPPTQNQNWEIPSHPECSPLSNSILFQSMREDKGEKSDESADGPGEPTICQEERLPIVEMDNTGTTSTPNRPKQGTYKPAGFYKLSPVPIRGRRF</sequence>
<dbReference type="GO" id="GO:0042575">
    <property type="term" value="C:DNA polymerase complex"/>
    <property type="evidence" value="ECO:0007669"/>
    <property type="project" value="UniProtKB-ARBA"/>
</dbReference>
<dbReference type="FunFam" id="3.30.70.270:FF:000020">
    <property type="entry name" value="Transposon Tf2-6 polyprotein-like Protein"/>
    <property type="match status" value="1"/>
</dbReference>
<proteinExistence type="predicted"/>
<dbReference type="InterPro" id="IPR012337">
    <property type="entry name" value="RNaseH-like_sf"/>
</dbReference>
<dbReference type="Proteomes" id="UP001187531">
    <property type="component" value="Unassembled WGS sequence"/>
</dbReference>
<dbReference type="Gene3D" id="3.30.420.10">
    <property type="entry name" value="Ribonuclease H-like superfamily/Ribonuclease H"/>
    <property type="match status" value="1"/>
</dbReference>
<evidence type="ECO:0000256" key="2">
    <source>
        <dbReference type="ARBA" id="ARBA00023268"/>
    </source>
</evidence>
<dbReference type="InterPro" id="IPR050951">
    <property type="entry name" value="Retrovirus_Pol_polyprotein"/>
</dbReference>
<organism evidence="6 7">
    <name type="scientific">Artemia franciscana</name>
    <name type="common">Brine shrimp</name>
    <name type="synonym">Artemia sanfranciscana</name>
    <dbReference type="NCBI Taxonomy" id="6661"/>
    <lineage>
        <taxon>Eukaryota</taxon>
        <taxon>Metazoa</taxon>
        <taxon>Ecdysozoa</taxon>
        <taxon>Arthropoda</taxon>
        <taxon>Crustacea</taxon>
        <taxon>Branchiopoda</taxon>
        <taxon>Anostraca</taxon>
        <taxon>Artemiidae</taxon>
        <taxon>Artemia</taxon>
    </lineage>
</organism>
<dbReference type="SUPFAM" id="SSF56672">
    <property type="entry name" value="DNA/RNA polymerases"/>
    <property type="match status" value="1"/>
</dbReference>
<dbReference type="InterPro" id="IPR041577">
    <property type="entry name" value="RT_RNaseH_2"/>
</dbReference>
<dbReference type="SUPFAM" id="SSF53098">
    <property type="entry name" value="Ribonuclease H-like"/>
    <property type="match status" value="1"/>
</dbReference>
<dbReference type="InterPro" id="IPR041588">
    <property type="entry name" value="Integrase_H2C2"/>
</dbReference>
<accession>A0AA88IBB4</accession>
<dbReference type="PANTHER" id="PTHR37984">
    <property type="entry name" value="PROTEIN CBG26694"/>
    <property type="match status" value="1"/>
</dbReference>
<dbReference type="InterPro" id="IPR043502">
    <property type="entry name" value="DNA/RNA_pol_sf"/>
</dbReference>
<evidence type="ECO:0000259" key="5">
    <source>
        <dbReference type="Pfam" id="PF17921"/>
    </source>
</evidence>
<evidence type="ECO:0000259" key="4">
    <source>
        <dbReference type="Pfam" id="PF17919"/>
    </source>
</evidence>
<evidence type="ECO:0000256" key="3">
    <source>
        <dbReference type="SAM" id="MobiDB-lite"/>
    </source>
</evidence>
<dbReference type="Pfam" id="PF17921">
    <property type="entry name" value="Integrase_H2C2"/>
    <property type="match status" value="1"/>
</dbReference>
<dbReference type="GO" id="GO:0003676">
    <property type="term" value="F:nucleic acid binding"/>
    <property type="evidence" value="ECO:0007669"/>
    <property type="project" value="InterPro"/>
</dbReference>
<dbReference type="PANTHER" id="PTHR37984:SF5">
    <property type="entry name" value="PROTEIN NYNRIN-LIKE"/>
    <property type="match status" value="1"/>
</dbReference>
<feature type="region of interest" description="Disordered" evidence="3">
    <location>
        <begin position="438"/>
        <end position="472"/>
    </location>
</feature>
<gene>
    <name evidence="6" type="ORF">QYM36_002394</name>
</gene>
<feature type="compositionally biased region" description="Polar residues" evidence="3">
    <location>
        <begin position="577"/>
        <end position="588"/>
    </location>
</feature>
<reference evidence="6" key="1">
    <citation type="submission" date="2023-07" db="EMBL/GenBank/DDBJ databases">
        <title>Chromosome-level genome assembly of Artemia franciscana.</title>
        <authorList>
            <person name="Jo E."/>
        </authorList>
    </citation>
    <scope>NUCLEOTIDE SEQUENCE</scope>
    <source>
        <tissue evidence="6">Whole body</tissue>
    </source>
</reference>
<protein>
    <recommendedName>
        <fullName evidence="1">RNA-directed DNA polymerase</fullName>
        <ecNumber evidence="1">2.7.7.49</ecNumber>
    </recommendedName>
</protein>
<dbReference type="Pfam" id="PF17919">
    <property type="entry name" value="RT_RNaseH_2"/>
    <property type="match status" value="1"/>
</dbReference>
<feature type="compositionally biased region" description="Polar residues" evidence="3">
    <location>
        <begin position="513"/>
        <end position="525"/>
    </location>
</feature>
<dbReference type="InterPro" id="IPR043128">
    <property type="entry name" value="Rev_trsase/Diguanyl_cyclase"/>
</dbReference>
<evidence type="ECO:0000256" key="1">
    <source>
        <dbReference type="ARBA" id="ARBA00012493"/>
    </source>
</evidence>
<dbReference type="InterPro" id="IPR036397">
    <property type="entry name" value="RNaseH_sf"/>
</dbReference>
<dbReference type="EC" id="2.7.7.49" evidence="1"/>
<name>A0AA88IBB4_ARTSF</name>
<comment type="caution">
    <text evidence="6">The sequence shown here is derived from an EMBL/GenBank/DDBJ whole genome shotgun (WGS) entry which is preliminary data.</text>
</comment>
<dbReference type="GO" id="GO:0003964">
    <property type="term" value="F:RNA-directed DNA polymerase activity"/>
    <property type="evidence" value="ECO:0007669"/>
    <property type="project" value="UniProtKB-EC"/>
</dbReference>
<feature type="domain" description="Integrase zinc-binding" evidence="5">
    <location>
        <begin position="291"/>
        <end position="348"/>
    </location>
</feature>
<evidence type="ECO:0000313" key="7">
    <source>
        <dbReference type="Proteomes" id="UP001187531"/>
    </source>
</evidence>
<feature type="compositionally biased region" description="Basic and acidic residues" evidence="3">
    <location>
        <begin position="544"/>
        <end position="554"/>
    </location>
</feature>
<keyword evidence="2" id="KW-0511">Multifunctional enzyme</keyword>
<feature type="domain" description="Reverse transcriptase/retrotransposon-derived protein RNase H-like" evidence="4">
    <location>
        <begin position="88"/>
        <end position="186"/>
    </location>
</feature>
<evidence type="ECO:0000313" key="6">
    <source>
        <dbReference type="EMBL" id="KAK2724029.1"/>
    </source>
</evidence>
<dbReference type="AlphaFoldDB" id="A0AA88IBB4"/>
<dbReference type="EMBL" id="JAVRJZ010000004">
    <property type="protein sequence ID" value="KAK2724029.1"/>
    <property type="molecule type" value="Genomic_DNA"/>
</dbReference>
<dbReference type="Gene3D" id="3.30.70.270">
    <property type="match status" value="1"/>
</dbReference>